<evidence type="ECO:0000313" key="1">
    <source>
        <dbReference type="EMBL" id="KJE75231.1"/>
    </source>
</evidence>
<dbReference type="EMBL" id="JXUW01000056">
    <property type="protein sequence ID" value="KJE75231.1"/>
    <property type="molecule type" value="Genomic_DNA"/>
</dbReference>
<dbReference type="Proteomes" id="UP000032336">
    <property type="component" value="Unassembled WGS sequence"/>
</dbReference>
<proteinExistence type="predicted"/>
<gene>
    <name evidence="1" type="ORF">FEAC_30380</name>
</gene>
<sequence length="96" mass="10743">MGNGHLGDDLARGYVEGGIEITDTVALVLSRLTQGNPWHHRTYGLGAIKGLYLGLLINTEDDGRLWRVQVDPSNVSDLFGELWIIRHREALNHVRL</sequence>
<keyword evidence="2" id="KW-1185">Reference proteome</keyword>
<name>A0A0D8FQ14_9ACTN</name>
<accession>A0A0D8FQ14</accession>
<evidence type="ECO:0000313" key="2">
    <source>
        <dbReference type="Proteomes" id="UP000032336"/>
    </source>
</evidence>
<dbReference type="AlphaFoldDB" id="A0A0D8FQ14"/>
<protein>
    <submittedName>
        <fullName evidence="1">Uncharacterized protein</fullName>
    </submittedName>
</protein>
<organism evidence="1 2">
    <name type="scientific">Ferrimicrobium acidiphilum DSM 19497</name>
    <dbReference type="NCBI Taxonomy" id="1121877"/>
    <lineage>
        <taxon>Bacteria</taxon>
        <taxon>Bacillati</taxon>
        <taxon>Actinomycetota</taxon>
        <taxon>Acidimicrobiia</taxon>
        <taxon>Acidimicrobiales</taxon>
        <taxon>Acidimicrobiaceae</taxon>
        <taxon>Ferrimicrobium</taxon>
    </lineage>
</organism>
<reference evidence="1 2" key="1">
    <citation type="submission" date="2015-01" db="EMBL/GenBank/DDBJ databases">
        <title>Draft genome of the acidophilic iron oxidizer Ferrimicrobium acidiphilum strain T23.</title>
        <authorList>
            <person name="Poehlein A."/>
            <person name="Eisen S."/>
            <person name="Schloemann M."/>
            <person name="Johnson B.D."/>
            <person name="Daniel R."/>
            <person name="Muehling M."/>
        </authorList>
    </citation>
    <scope>NUCLEOTIDE SEQUENCE [LARGE SCALE GENOMIC DNA]</scope>
    <source>
        <strain evidence="1 2">T23</strain>
    </source>
</reference>
<comment type="caution">
    <text evidence="1">The sequence shown here is derived from an EMBL/GenBank/DDBJ whole genome shotgun (WGS) entry which is preliminary data.</text>
</comment>